<accession>A0ACC0REK5</accession>
<protein>
    <submittedName>
        <fullName evidence="1">Carboxypeptidase</fullName>
    </submittedName>
</protein>
<evidence type="ECO:0000313" key="2">
    <source>
        <dbReference type="Proteomes" id="UP001065298"/>
    </source>
</evidence>
<dbReference type="EMBL" id="CM046503">
    <property type="protein sequence ID" value="KAI8683418.1"/>
    <property type="molecule type" value="Genomic_DNA"/>
</dbReference>
<keyword evidence="1" id="KW-0121">Carboxypeptidase</keyword>
<organism evidence="1 2">
    <name type="scientific">Fusarium keratoplasticum</name>
    <dbReference type="NCBI Taxonomy" id="1328300"/>
    <lineage>
        <taxon>Eukaryota</taxon>
        <taxon>Fungi</taxon>
        <taxon>Dikarya</taxon>
        <taxon>Ascomycota</taxon>
        <taxon>Pezizomycotina</taxon>
        <taxon>Sordariomycetes</taxon>
        <taxon>Hypocreomycetidae</taxon>
        <taxon>Hypocreales</taxon>
        <taxon>Nectriaceae</taxon>
        <taxon>Fusarium</taxon>
        <taxon>Fusarium solani species complex</taxon>
    </lineage>
</organism>
<keyword evidence="2" id="KW-1185">Reference proteome</keyword>
<proteinExistence type="predicted"/>
<name>A0ACC0REK5_9HYPO</name>
<sequence>MRWTSLLALLSSLGAIEAGRHTSAHTNRMRNKLHQRAVDNEPRVAKHKAVPHSFKNSNTAKFIVNGSAIPDTDFDIGESYAGLLPVGGDSNGELYFWFFPTSDVDTPKEIIIWLNGGPGCSSLQGLLKENGPFLWPTGTYKPIRNPWSWHHLTNVVYIDQPIGTGFSRGNITATSEKDIAVQFMGFWKNFVDTFGLHGYKVYLAGESYAGLYCPYIGSAMLDAADTKYFDMDGMLIYDPVISDSSTQHVPVNNFVNYWSNVMTFNDTFRVTLANASKTCGFDDFVDKYLTFPPPGRQPDVKDMPGINEDGDDVRDECALFNLVFSATMALNPGFNVYQITQTLPVPDDVLGLPWTGFYVAEGRQIYFNRTDVKRAINAPLNSDWSVCSKGDVFVEGYDDSDPSIVRAIPHVIDGTHNVQISHGSMDFILVSNTTLLAIQNTTWGGKLGFQSMPESPLFVPQHPDPKLEGSSGSGVLGTFHTERGLTWSVVNQAGHMVPAYQAAVAYRQVQFMLRRIKSLGSTQPFPQYPDEPQPDAKGLGQGTGPL</sequence>
<reference evidence="1" key="1">
    <citation type="submission" date="2022-06" db="EMBL/GenBank/DDBJ databases">
        <title>Fusarium solani species complex genomes reveal bases of compartmentalisation and animal pathogenesis.</title>
        <authorList>
            <person name="Tsai I.J."/>
        </authorList>
    </citation>
    <scope>NUCLEOTIDE SEQUENCE</scope>
    <source>
        <strain evidence="1">Fu6.1</strain>
    </source>
</reference>
<keyword evidence="1" id="KW-0645">Protease</keyword>
<dbReference type="Proteomes" id="UP001065298">
    <property type="component" value="Chromosome 1"/>
</dbReference>
<evidence type="ECO:0000313" key="1">
    <source>
        <dbReference type="EMBL" id="KAI8683418.1"/>
    </source>
</evidence>
<keyword evidence="1" id="KW-0378">Hydrolase</keyword>
<gene>
    <name evidence="1" type="ORF">NCS57_00006000</name>
</gene>
<comment type="caution">
    <text evidence="1">The sequence shown here is derived from an EMBL/GenBank/DDBJ whole genome shotgun (WGS) entry which is preliminary data.</text>
</comment>